<dbReference type="InterPro" id="IPR029063">
    <property type="entry name" value="SAM-dependent_MTases_sf"/>
</dbReference>
<dbReference type="Pfam" id="PF13649">
    <property type="entry name" value="Methyltransf_25"/>
    <property type="match status" value="1"/>
</dbReference>
<evidence type="ECO:0000259" key="1">
    <source>
        <dbReference type="Pfam" id="PF13649"/>
    </source>
</evidence>
<protein>
    <submittedName>
        <fullName evidence="2">Thioredoxin reductase</fullName>
        <ecNumber evidence="2">1.8.1.9</ecNumber>
    </submittedName>
</protein>
<feature type="domain" description="Methyltransferase" evidence="1">
    <location>
        <begin position="38"/>
        <end position="133"/>
    </location>
</feature>
<name>A0A6J4M4Y0_9ACTN</name>
<proteinExistence type="predicted"/>
<reference evidence="2" key="1">
    <citation type="submission" date="2020-02" db="EMBL/GenBank/DDBJ databases">
        <authorList>
            <person name="Meier V. D."/>
        </authorList>
    </citation>
    <scope>NUCLEOTIDE SEQUENCE</scope>
    <source>
        <strain evidence="2">AVDCRST_MAG72</strain>
    </source>
</reference>
<dbReference type="SUPFAM" id="SSF53335">
    <property type="entry name" value="S-adenosyl-L-methionine-dependent methyltransferases"/>
    <property type="match status" value="1"/>
</dbReference>
<keyword evidence="2" id="KW-0560">Oxidoreductase</keyword>
<accession>A0A6J4M4Y0</accession>
<dbReference type="InterPro" id="IPR041698">
    <property type="entry name" value="Methyltransf_25"/>
</dbReference>
<gene>
    <name evidence="2" type="ORF">AVDCRST_MAG72-1302</name>
</gene>
<sequence length="210" mass="22404">MDAHDWDERYAAADLVWSAGPNQFVSAHLAALPPGRALDLATGEGRNALWLADRGWQVTAVDFSRAGLDKARALQSGHARSQALRIEWVHADVLTYAAGAGCYDLSLIAYLQLPADSRRAAVRRGFDALRVGGTLFVVGHDSSNLADGTGGPQDPAVLFTAGDVLDDLDGTRFDVARAGRVPRTVRAADEHGGEPERTAYDALVELVRTG</sequence>
<dbReference type="Gene3D" id="3.40.50.150">
    <property type="entry name" value="Vaccinia Virus protein VP39"/>
    <property type="match status" value="1"/>
</dbReference>
<dbReference type="AlphaFoldDB" id="A0A6J4M4Y0"/>
<dbReference type="CDD" id="cd02440">
    <property type="entry name" value="AdoMet_MTases"/>
    <property type="match status" value="1"/>
</dbReference>
<evidence type="ECO:0000313" key="2">
    <source>
        <dbReference type="EMBL" id="CAA9349025.1"/>
    </source>
</evidence>
<dbReference type="EMBL" id="CADCUJ010000058">
    <property type="protein sequence ID" value="CAA9349025.1"/>
    <property type="molecule type" value="Genomic_DNA"/>
</dbReference>
<dbReference type="EC" id="1.8.1.9" evidence="2"/>
<dbReference type="GO" id="GO:0004791">
    <property type="term" value="F:thioredoxin-disulfide reductase (NADPH) activity"/>
    <property type="evidence" value="ECO:0007669"/>
    <property type="project" value="UniProtKB-EC"/>
</dbReference>
<organism evidence="2">
    <name type="scientific">uncultured Nocardioidaceae bacterium</name>
    <dbReference type="NCBI Taxonomy" id="253824"/>
    <lineage>
        <taxon>Bacteria</taxon>
        <taxon>Bacillati</taxon>
        <taxon>Actinomycetota</taxon>
        <taxon>Actinomycetes</taxon>
        <taxon>Propionibacteriales</taxon>
        <taxon>Nocardioidaceae</taxon>
        <taxon>environmental samples</taxon>
    </lineage>
</organism>